<protein>
    <submittedName>
        <fullName evidence="2">Peroxiredoxin OsmC</fullName>
        <ecNumber evidence="2">1.11.1.15</ecNumber>
    </submittedName>
</protein>
<feature type="region of interest" description="Disordered" evidence="1">
    <location>
        <begin position="67"/>
        <end position="142"/>
    </location>
</feature>
<feature type="non-terminal residue" evidence="2">
    <location>
        <position position="1"/>
    </location>
</feature>
<dbReference type="AlphaFoldDB" id="A0A6J4IIN0"/>
<dbReference type="EMBL" id="CADCTF010000111">
    <property type="protein sequence ID" value="CAA9252793.1"/>
    <property type="molecule type" value="Genomic_DNA"/>
</dbReference>
<dbReference type="GO" id="GO:0004601">
    <property type="term" value="F:peroxidase activity"/>
    <property type="evidence" value="ECO:0007669"/>
    <property type="project" value="UniProtKB-KW"/>
</dbReference>
<feature type="compositionally biased region" description="Basic residues" evidence="1">
    <location>
        <begin position="90"/>
        <end position="110"/>
    </location>
</feature>
<evidence type="ECO:0000313" key="2">
    <source>
        <dbReference type="EMBL" id="CAA9252793.1"/>
    </source>
</evidence>
<evidence type="ECO:0000256" key="1">
    <source>
        <dbReference type="SAM" id="MobiDB-lite"/>
    </source>
</evidence>
<accession>A0A6J4IIN0</accession>
<dbReference type="EC" id="1.11.1.15" evidence="2"/>
<name>A0A6J4IIN0_9ACTN</name>
<feature type="compositionally biased region" description="Basic and acidic residues" evidence="1">
    <location>
        <begin position="130"/>
        <end position="142"/>
    </location>
</feature>
<gene>
    <name evidence="2" type="ORF">AVDCRST_MAG50-2340</name>
</gene>
<sequence>AGAHVEGSVGRLHPRGQGNDAAGGRCLGGPLFVLVPLRGRFRHQPGGAHRRSPRGLLLDGLVRRARASRPQARAGEHVGGGAPLEDRCRVPHPAHRPHHRSGRTGARRRGVPGDRQGCQGGLPGVSRAGRGGDHPRRNAADL</sequence>
<keyword evidence="2" id="KW-0575">Peroxidase</keyword>
<keyword evidence="2" id="KW-0560">Oxidoreductase</keyword>
<proteinExistence type="predicted"/>
<feature type="region of interest" description="Disordered" evidence="1">
    <location>
        <begin position="1"/>
        <end position="25"/>
    </location>
</feature>
<reference evidence="2" key="1">
    <citation type="submission" date="2020-02" db="EMBL/GenBank/DDBJ databases">
        <authorList>
            <person name="Meier V. D."/>
        </authorList>
    </citation>
    <scope>NUCLEOTIDE SEQUENCE</scope>
    <source>
        <strain evidence="2">AVDCRST_MAG50</strain>
    </source>
</reference>
<feature type="non-terminal residue" evidence="2">
    <location>
        <position position="142"/>
    </location>
</feature>
<organism evidence="2">
    <name type="scientific">uncultured Acidimicrobiales bacterium</name>
    <dbReference type="NCBI Taxonomy" id="310071"/>
    <lineage>
        <taxon>Bacteria</taxon>
        <taxon>Bacillati</taxon>
        <taxon>Actinomycetota</taxon>
        <taxon>Acidimicrobiia</taxon>
        <taxon>Acidimicrobiales</taxon>
        <taxon>environmental samples</taxon>
    </lineage>
</organism>